<organism evidence="1 2">
    <name type="scientific">Natranaeroarchaeum aerophilus</name>
    <dbReference type="NCBI Taxonomy" id="2917711"/>
    <lineage>
        <taxon>Archaea</taxon>
        <taxon>Methanobacteriati</taxon>
        <taxon>Methanobacteriota</taxon>
        <taxon>Stenosarchaea group</taxon>
        <taxon>Halobacteria</taxon>
        <taxon>Halobacteriales</taxon>
        <taxon>Natronoarchaeaceae</taxon>
        <taxon>Natranaeroarchaeum</taxon>
    </lineage>
</organism>
<name>A0AAE3FSS0_9EURY</name>
<dbReference type="RefSeq" id="WP_250596620.1">
    <property type="nucleotide sequence ID" value="NZ_JAKRVY010000004.1"/>
</dbReference>
<proteinExistence type="predicted"/>
<dbReference type="Pfam" id="PF24336">
    <property type="entry name" value="DUF7504"/>
    <property type="match status" value="1"/>
</dbReference>
<protein>
    <submittedName>
        <fullName evidence="1">Uncharacterized protein</fullName>
    </submittedName>
</protein>
<evidence type="ECO:0000313" key="2">
    <source>
        <dbReference type="Proteomes" id="UP001202674"/>
    </source>
</evidence>
<accession>A0AAE3FSS0</accession>
<dbReference type="InterPro" id="IPR055927">
    <property type="entry name" value="DUF7504"/>
</dbReference>
<dbReference type="EMBL" id="JAKRVY010000004">
    <property type="protein sequence ID" value="MCL9813904.1"/>
    <property type="molecule type" value="Genomic_DNA"/>
</dbReference>
<evidence type="ECO:0000313" key="1">
    <source>
        <dbReference type="EMBL" id="MCL9813904.1"/>
    </source>
</evidence>
<keyword evidence="2" id="KW-1185">Reference proteome</keyword>
<reference evidence="1 2" key="1">
    <citation type="journal article" date="2022" name="Syst. Appl. Microbiol.">
        <title>Natronocalculus amylovorans gen. nov., sp. nov., and Natranaeroarchaeum aerophilus sp. nov., dominant culturable amylolytic natronoarchaea from hypersaline soda lakes in southwestern Siberia.</title>
        <authorList>
            <person name="Sorokin D.Y."/>
            <person name="Elcheninov A.G."/>
            <person name="Khizhniak T.V."/>
            <person name="Koenen M."/>
            <person name="Bale N.J."/>
            <person name="Damste J.S.S."/>
            <person name="Kublanov I.V."/>
        </authorList>
    </citation>
    <scope>NUCLEOTIDE SEQUENCE [LARGE SCALE GENOMIC DNA]</scope>
    <source>
        <strain evidence="1 2">AArc-St1-1</strain>
    </source>
</reference>
<sequence length="201" mass="22250">MQFGRGDGVPDSTTFSQELAELKQNGCNLLLVGDGSVHSNACRHLLGNDRRRLFVFTQGDRVCACDPETLDGGDRRTVRVGDDDQSLNDIGSEVVDNIDVLAGPADGLSSGELRLCFDSLGPLFVEHDPEQLFRLLHLVTASVRRADGIGHYHLRVDRKSDHVNLIEPLFDALIEVRRKGGIVEQRWHLLGKDVSSDWLPL</sequence>
<dbReference type="AlphaFoldDB" id="A0AAE3FSS0"/>
<dbReference type="Proteomes" id="UP001202674">
    <property type="component" value="Unassembled WGS sequence"/>
</dbReference>
<comment type="caution">
    <text evidence="1">The sequence shown here is derived from an EMBL/GenBank/DDBJ whole genome shotgun (WGS) entry which is preliminary data.</text>
</comment>
<gene>
    <name evidence="1" type="ORF">AArcSt11_09595</name>
</gene>